<organism evidence="1 2">
    <name type="scientific">Araneus ventricosus</name>
    <name type="common">Orbweaver spider</name>
    <name type="synonym">Epeira ventricosa</name>
    <dbReference type="NCBI Taxonomy" id="182803"/>
    <lineage>
        <taxon>Eukaryota</taxon>
        <taxon>Metazoa</taxon>
        <taxon>Ecdysozoa</taxon>
        <taxon>Arthropoda</taxon>
        <taxon>Chelicerata</taxon>
        <taxon>Arachnida</taxon>
        <taxon>Araneae</taxon>
        <taxon>Araneomorphae</taxon>
        <taxon>Entelegynae</taxon>
        <taxon>Araneoidea</taxon>
        <taxon>Araneidae</taxon>
        <taxon>Araneus</taxon>
    </lineage>
</organism>
<keyword evidence="2" id="KW-1185">Reference proteome</keyword>
<comment type="caution">
    <text evidence="1">The sequence shown here is derived from an EMBL/GenBank/DDBJ whole genome shotgun (WGS) entry which is preliminary data.</text>
</comment>
<proteinExistence type="predicted"/>
<dbReference type="EMBL" id="BGPR01002163">
    <property type="protein sequence ID" value="GBM68802.1"/>
    <property type="molecule type" value="Genomic_DNA"/>
</dbReference>
<reference evidence="1 2" key="1">
    <citation type="journal article" date="2019" name="Sci. Rep.">
        <title>Orb-weaving spider Araneus ventricosus genome elucidates the spidroin gene catalogue.</title>
        <authorList>
            <person name="Kono N."/>
            <person name="Nakamura H."/>
            <person name="Ohtoshi R."/>
            <person name="Moran D.A.P."/>
            <person name="Shinohara A."/>
            <person name="Yoshida Y."/>
            <person name="Fujiwara M."/>
            <person name="Mori M."/>
            <person name="Tomita M."/>
            <person name="Arakawa K."/>
        </authorList>
    </citation>
    <scope>NUCLEOTIDE SEQUENCE [LARGE SCALE GENOMIC DNA]</scope>
</reference>
<evidence type="ECO:0000313" key="2">
    <source>
        <dbReference type="Proteomes" id="UP000499080"/>
    </source>
</evidence>
<dbReference type="Proteomes" id="UP000499080">
    <property type="component" value="Unassembled WGS sequence"/>
</dbReference>
<dbReference type="AlphaFoldDB" id="A0A4Y2HU68"/>
<name>A0A4Y2HU68_ARAVE</name>
<protein>
    <submittedName>
        <fullName evidence="1">Uncharacterized protein</fullName>
    </submittedName>
</protein>
<accession>A0A4Y2HU68</accession>
<sequence>MTYIPPHEKSSTFTSTLARSENSFFWSTYAFVQRQQMNNIVFLSFARLIMFSRWLLHGRNSRIWNTEEEKEKLDPITDTLSMLRKQIWTEKEN</sequence>
<evidence type="ECO:0000313" key="1">
    <source>
        <dbReference type="EMBL" id="GBM68802.1"/>
    </source>
</evidence>
<gene>
    <name evidence="1" type="ORF">AVEN_22275_1</name>
</gene>